<keyword evidence="7" id="KW-0234">DNA repair</keyword>
<accession>A0A6L9SHF9</accession>
<evidence type="ECO:0000256" key="2">
    <source>
        <dbReference type="ARBA" id="ARBA00009441"/>
    </source>
</evidence>
<evidence type="ECO:0000256" key="1">
    <source>
        <dbReference type="ARBA" id="ARBA00003618"/>
    </source>
</evidence>
<keyword evidence="9" id="KW-0175">Coiled coil</keyword>
<dbReference type="GO" id="GO:0006281">
    <property type="term" value="P:DNA repair"/>
    <property type="evidence" value="ECO:0007669"/>
    <property type="project" value="UniProtKB-KW"/>
</dbReference>
<evidence type="ECO:0000256" key="4">
    <source>
        <dbReference type="ARBA" id="ARBA00022741"/>
    </source>
</evidence>
<dbReference type="PANTHER" id="PTHR11059">
    <property type="entry name" value="DNA REPAIR PROTEIN RECN"/>
    <property type="match status" value="1"/>
</dbReference>
<name>A0A6L9SHF9_9ACTN</name>
<keyword evidence="5" id="KW-0227">DNA damage</keyword>
<dbReference type="GO" id="GO:0005524">
    <property type="term" value="F:ATP binding"/>
    <property type="evidence" value="ECO:0007669"/>
    <property type="project" value="UniProtKB-KW"/>
</dbReference>
<feature type="domain" description="RecF/RecN/SMC N-terminal" evidence="10">
    <location>
        <begin position="36"/>
        <end position="575"/>
    </location>
</feature>
<dbReference type="CDD" id="cd03241">
    <property type="entry name" value="ABC_RecN"/>
    <property type="match status" value="1"/>
</dbReference>
<dbReference type="Pfam" id="PF02463">
    <property type="entry name" value="SMC_N"/>
    <property type="match status" value="1"/>
</dbReference>
<evidence type="ECO:0000313" key="12">
    <source>
        <dbReference type="Proteomes" id="UP000475214"/>
    </source>
</evidence>
<evidence type="ECO:0000256" key="8">
    <source>
        <dbReference type="ARBA" id="ARBA00033408"/>
    </source>
</evidence>
<dbReference type="InterPro" id="IPR027417">
    <property type="entry name" value="P-loop_NTPase"/>
</dbReference>
<dbReference type="GO" id="GO:0043590">
    <property type="term" value="C:bacterial nucleoid"/>
    <property type="evidence" value="ECO:0007669"/>
    <property type="project" value="TreeGrafter"/>
</dbReference>
<sequence>MDGNSRRPTRGDLGAARLCGVTEEWRGSGLGSRVVLQEIRIRGLGVIDDAQLELGPGLTVVTGETGAGKTMVLTGLGLLMGGRADGGAVRTGAERAVVEGRLRVDAESPAVERALEAGGELDEDDLLVGRTVMAGGRSRAHLGGRSVPASMLADLAEEMIAVHGQSDQHRLLRSSRQRVALDRFAGAAVAEPLSTYADRYERLHAVEAELNEVTTRARERAQEADMLRFGLGEIERVDPQPGEDVALRAEEERLAYADSLRTAAESAHAYLSADEVGPEQADILTLLGSARQALEAERGHDEQLAALADRLAEAAYLLGDVAADLASYASGLETDPARLAEVQERRAALADLVRKYGGDGAMPAQTGDAGPDAPMLDGTEQGEIDAVLAWAERGSRRLLELDGDDERVAALREERDRLSAELNELADTISKARAEAAERFSEAVSVELTALAMPHARVTIEVRRRDQLGPHGADEVEFLFSAHNGAQPRPLDRGASGGELSRLMLAIEVVFAGADPVPTFVFDEVDAGVGGKAAVEVGRRLAALAQHAQVLVVTHLPQVAAFADRHLTVVKSDDGSVTSSDVQTLDDNARVRELSRMLAGQEDSASAQAHAEELLAAAAASKADHEQLGAARR</sequence>
<dbReference type="InterPro" id="IPR004604">
    <property type="entry name" value="DNA_recomb/repair_RecN"/>
</dbReference>
<dbReference type="PANTHER" id="PTHR11059:SF0">
    <property type="entry name" value="DNA REPAIR PROTEIN RECN"/>
    <property type="match status" value="1"/>
</dbReference>
<dbReference type="GO" id="GO:0009432">
    <property type="term" value="P:SOS response"/>
    <property type="evidence" value="ECO:0007669"/>
    <property type="project" value="TreeGrafter"/>
</dbReference>
<dbReference type="Proteomes" id="UP000475214">
    <property type="component" value="Unassembled WGS sequence"/>
</dbReference>
<dbReference type="AlphaFoldDB" id="A0A6L9SHF9"/>
<gene>
    <name evidence="11" type="ORF">G1H10_31445</name>
</gene>
<dbReference type="Gene3D" id="3.40.50.300">
    <property type="entry name" value="P-loop containing nucleotide triphosphate hydrolases"/>
    <property type="match status" value="2"/>
</dbReference>
<evidence type="ECO:0000256" key="3">
    <source>
        <dbReference type="ARBA" id="ARBA00021315"/>
    </source>
</evidence>
<keyword evidence="12" id="KW-1185">Reference proteome</keyword>
<organism evidence="11 12">
    <name type="scientific">Phytoactinopolyspora halotolerans</name>
    <dbReference type="NCBI Taxonomy" id="1981512"/>
    <lineage>
        <taxon>Bacteria</taxon>
        <taxon>Bacillati</taxon>
        <taxon>Actinomycetota</taxon>
        <taxon>Actinomycetes</taxon>
        <taxon>Jiangellales</taxon>
        <taxon>Jiangellaceae</taxon>
        <taxon>Phytoactinopolyspora</taxon>
    </lineage>
</organism>
<evidence type="ECO:0000256" key="7">
    <source>
        <dbReference type="ARBA" id="ARBA00023204"/>
    </source>
</evidence>
<comment type="caution">
    <text evidence="11">The sequence shown here is derived from an EMBL/GenBank/DDBJ whole genome shotgun (WGS) entry which is preliminary data.</text>
</comment>
<dbReference type="GO" id="GO:0006310">
    <property type="term" value="P:DNA recombination"/>
    <property type="evidence" value="ECO:0007669"/>
    <property type="project" value="InterPro"/>
</dbReference>
<proteinExistence type="inferred from homology"/>
<keyword evidence="6" id="KW-0067">ATP-binding</keyword>
<evidence type="ECO:0000256" key="5">
    <source>
        <dbReference type="ARBA" id="ARBA00022763"/>
    </source>
</evidence>
<dbReference type="EMBL" id="JAAGOA010000040">
    <property type="protein sequence ID" value="NEE04686.1"/>
    <property type="molecule type" value="Genomic_DNA"/>
</dbReference>
<evidence type="ECO:0000256" key="6">
    <source>
        <dbReference type="ARBA" id="ARBA00022840"/>
    </source>
</evidence>
<evidence type="ECO:0000259" key="10">
    <source>
        <dbReference type="Pfam" id="PF02463"/>
    </source>
</evidence>
<comment type="similarity">
    <text evidence="2">Belongs to the RecN family.</text>
</comment>
<dbReference type="InterPro" id="IPR003395">
    <property type="entry name" value="RecF/RecN/SMC_N"/>
</dbReference>
<evidence type="ECO:0000256" key="9">
    <source>
        <dbReference type="SAM" id="Coils"/>
    </source>
</evidence>
<feature type="coiled-coil region" evidence="9">
    <location>
        <begin position="401"/>
        <end position="435"/>
    </location>
</feature>
<protein>
    <recommendedName>
        <fullName evidence="3">DNA repair protein RecN</fullName>
    </recommendedName>
    <alternativeName>
        <fullName evidence="8">Recombination protein N</fullName>
    </alternativeName>
</protein>
<dbReference type="FunFam" id="3.40.50.300:FF:000319">
    <property type="entry name" value="DNA repair protein RecN"/>
    <property type="match status" value="1"/>
</dbReference>
<reference evidence="11 12" key="1">
    <citation type="submission" date="2020-02" db="EMBL/GenBank/DDBJ databases">
        <authorList>
            <person name="Li X.-J."/>
            <person name="Han X.-M."/>
        </authorList>
    </citation>
    <scope>NUCLEOTIDE SEQUENCE [LARGE SCALE GENOMIC DNA]</scope>
    <source>
        <strain evidence="11 12">CCTCC AB 2017055</strain>
    </source>
</reference>
<comment type="function">
    <text evidence="1">May be involved in recombinational repair of damaged DNA.</text>
</comment>
<dbReference type="SUPFAM" id="SSF52540">
    <property type="entry name" value="P-loop containing nucleoside triphosphate hydrolases"/>
    <property type="match status" value="1"/>
</dbReference>
<evidence type="ECO:0000313" key="11">
    <source>
        <dbReference type="EMBL" id="NEE04686.1"/>
    </source>
</evidence>
<keyword evidence="4" id="KW-0547">Nucleotide-binding</keyword>